<dbReference type="Proteomes" id="UP000187609">
    <property type="component" value="Unassembled WGS sequence"/>
</dbReference>
<dbReference type="CDD" id="cd06222">
    <property type="entry name" value="RNase_H_like"/>
    <property type="match status" value="1"/>
</dbReference>
<protein>
    <recommendedName>
        <fullName evidence="1">RNase H type-1 domain-containing protein</fullName>
    </recommendedName>
</protein>
<comment type="caution">
    <text evidence="2">The sequence shown here is derived from an EMBL/GenBank/DDBJ whole genome shotgun (WGS) entry which is preliminary data.</text>
</comment>
<dbReference type="Gramene" id="OIS99711">
    <property type="protein sequence ID" value="OIS99711"/>
    <property type="gene ID" value="A4A49_51764"/>
</dbReference>
<feature type="domain" description="RNase H type-1" evidence="1">
    <location>
        <begin position="21"/>
        <end position="89"/>
    </location>
</feature>
<accession>A0A1J6IGR6</accession>
<dbReference type="InterPro" id="IPR012337">
    <property type="entry name" value="RNaseH-like_sf"/>
</dbReference>
<dbReference type="PANTHER" id="PTHR47723">
    <property type="entry name" value="OS05G0353850 PROTEIN"/>
    <property type="match status" value="1"/>
</dbReference>
<dbReference type="PANTHER" id="PTHR47723:SF23">
    <property type="entry name" value="REVERSE TRANSCRIPTASE-LIKE PROTEIN"/>
    <property type="match status" value="1"/>
</dbReference>
<dbReference type="OMA" id="MQSTRIQ"/>
<dbReference type="AlphaFoldDB" id="A0A1J6IGR6"/>
<evidence type="ECO:0000313" key="3">
    <source>
        <dbReference type="Proteomes" id="UP000187609"/>
    </source>
</evidence>
<name>A0A1J6IGR6_NICAT</name>
<proteinExistence type="predicted"/>
<dbReference type="InterPro" id="IPR053151">
    <property type="entry name" value="RNase_H-like"/>
</dbReference>
<evidence type="ECO:0000259" key="1">
    <source>
        <dbReference type="Pfam" id="PF13456"/>
    </source>
</evidence>
<organism evidence="2 3">
    <name type="scientific">Nicotiana attenuata</name>
    <name type="common">Coyote tobacco</name>
    <dbReference type="NCBI Taxonomy" id="49451"/>
    <lineage>
        <taxon>Eukaryota</taxon>
        <taxon>Viridiplantae</taxon>
        <taxon>Streptophyta</taxon>
        <taxon>Embryophyta</taxon>
        <taxon>Tracheophyta</taxon>
        <taxon>Spermatophyta</taxon>
        <taxon>Magnoliopsida</taxon>
        <taxon>eudicotyledons</taxon>
        <taxon>Gunneridae</taxon>
        <taxon>Pentapetalae</taxon>
        <taxon>asterids</taxon>
        <taxon>lamiids</taxon>
        <taxon>Solanales</taxon>
        <taxon>Solanaceae</taxon>
        <taxon>Nicotianoideae</taxon>
        <taxon>Nicotianeae</taxon>
        <taxon>Nicotiana</taxon>
    </lineage>
</organism>
<dbReference type="GO" id="GO:0004523">
    <property type="term" value="F:RNA-DNA hybrid ribonuclease activity"/>
    <property type="evidence" value="ECO:0007669"/>
    <property type="project" value="InterPro"/>
</dbReference>
<dbReference type="Gene3D" id="3.30.420.10">
    <property type="entry name" value="Ribonuclease H-like superfamily/Ribonuclease H"/>
    <property type="match status" value="1"/>
</dbReference>
<dbReference type="EMBL" id="MJEQ01037190">
    <property type="protein sequence ID" value="OIS99711.1"/>
    <property type="molecule type" value="Genomic_DNA"/>
</dbReference>
<gene>
    <name evidence="2" type="ORF">A4A49_51764</name>
</gene>
<dbReference type="Pfam" id="PF13456">
    <property type="entry name" value="RVT_3"/>
    <property type="match status" value="1"/>
</dbReference>
<dbReference type="InterPro" id="IPR044730">
    <property type="entry name" value="RNase_H-like_dom_plant"/>
</dbReference>
<dbReference type="GO" id="GO:0003676">
    <property type="term" value="F:nucleic acid binding"/>
    <property type="evidence" value="ECO:0007669"/>
    <property type="project" value="InterPro"/>
</dbReference>
<keyword evidence="3" id="KW-1185">Reference proteome</keyword>
<dbReference type="SMR" id="A0A1J6IGR6"/>
<sequence length="105" mass="11459">MQSTRIQVRWVPPPQNIYKLNIDGAHRKNSNYGGVGGIVRDSQGNWIARFSSSVVANTLLQAELTALLKGLELTFTKNLMPLVVKTDCQVPPCCNGPATSQAHIL</sequence>
<dbReference type="InterPro" id="IPR036397">
    <property type="entry name" value="RNaseH_sf"/>
</dbReference>
<reference evidence="2" key="1">
    <citation type="submission" date="2016-11" db="EMBL/GenBank/DDBJ databases">
        <title>The genome of Nicotiana attenuata.</title>
        <authorList>
            <person name="Xu S."/>
            <person name="Brockmoeller T."/>
            <person name="Gaquerel E."/>
            <person name="Navarro A."/>
            <person name="Kuhl H."/>
            <person name="Gase K."/>
            <person name="Ling Z."/>
            <person name="Zhou W."/>
            <person name="Kreitzer C."/>
            <person name="Stanke M."/>
            <person name="Tang H."/>
            <person name="Lyons E."/>
            <person name="Pandey P."/>
            <person name="Pandey S.P."/>
            <person name="Timmermann B."/>
            <person name="Baldwin I.T."/>
        </authorList>
    </citation>
    <scope>NUCLEOTIDE SEQUENCE [LARGE SCALE GENOMIC DNA]</scope>
    <source>
        <strain evidence="2">UT</strain>
    </source>
</reference>
<dbReference type="InterPro" id="IPR002156">
    <property type="entry name" value="RNaseH_domain"/>
</dbReference>
<evidence type="ECO:0000313" key="2">
    <source>
        <dbReference type="EMBL" id="OIS99711.1"/>
    </source>
</evidence>
<dbReference type="SUPFAM" id="SSF53098">
    <property type="entry name" value="Ribonuclease H-like"/>
    <property type="match status" value="1"/>
</dbReference>